<organism evidence="1 2">
    <name type="scientific">Trichostrongylus colubriformis</name>
    <name type="common">Black scour worm</name>
    <dbReference type="NCBI Taxonomy" id="6319"/>
    <lineage>
        <taxon>Eukaryota</taxon>
        <taxon>Metazoa</taxon>
        <taxon>Ecdysozoa</taxon>
        <taxon>Nematoda</taxon>
        <taxon>Chromadorea</taxon>
        <taxon>Rhabditida</taxon>
        <taxon>Rhabditina</taxon>
        <taxon>Rhabditomorpha</taxon>
        <taxon>Strongyloidea</taxon>
        <taxon>Trichostrongylidae</taxon>
        <taxon>Trichostrongylus</taxon>
    </lineage>
</organism>
<reference evidence="1 2" key="1">
    <citation type="submission" date="2019-10" db="EMBL/GenBank/DDBJ databases">
        <title>Assembly and Annotation for the nematode Trichostrongylus colubriformis.</title>
        <authorList>
            <person name="Martin J."/>
        </authorList>
    </citation>
    <scope>NUCLEOTIDE SEQUENCE [LARGE SCALE GENOMIC DNA]</scope>
    <source>
        <strain evidence="1">G859</strain>
        <tissue evidence="1">Whole worm</tissue>
    </source>
</reference>
<sequence>MVLFHKNEAEIRRQLVFNREFQQAASQELAKLQIRDRHFAMCVHIGQRISLQQTTDHSIHDVAKAARSLAIGMNLTSFYIFADRSEFAEALEVTLRINVKWQPN</sequence>
<accession>A0AAN8IN12</accession>
<dbReference type="Proteomes" id="UP001331761">
    <property type="component" value="Unassembled WGS sequence"/>
</dbReference>
<protein>
    <submittedName>
        <fullName evidence="1">Uncharacterized protein</fullName>
    </submittedName>
</protein>
<gene>
    <name evidence="1" type="ORF">GCK32_019978</name>
</gene>
<dbReference type="AlphaFoldDB" id="A0AAN8IN12"/>
<name>A0AAN8IN12_TRICO</name>
<evidence type="ECO:0000313" key="2">
    <source>
        <dbReference type="Proteomes" id="UP001331761"/>
    </source>
</evidence>
<proteinExistence type="predicted"/>
<evidence type="ECO:0000313" key="1">
    <source>
        <dbReference type="EMBL" id="KAK5975362.1"/>
    </source>
</evidence>
<comment type="caution">
    <text evidence="1">The sequence shown here is derived from an EMBL/GenBank/DDBJ whole genome shotgun (WGS) entry which is preliminary data.</text>
</comment>
<feature type="non-terminal residue" evidence="1">
    <location>
        <position position="104"/>
    </location>
</feature>
<dbReference type="EMBL" id="WIXE01013130">
    <property type="protein sequence ID" value="KAK5975362.1"/>
    <property type="molecule type" value="Genomic_DNA"/>
</dbReference>
<keyword evidence="2" id="KW-1185">Reference proteome</keyword>